<comment type="caution">
    <text evidence="2">The sequence shown here is derived from an EMBL/GenBank/DDBJ whole genome shotgun (WGS) entry which is preliminary data.</text>
</comment>
<keyword evidence="1" id="KW-0812">Transmembrane</keyword>
<proteinExistence type="predicted"/>
<feature type="transmembrane region" description="Helical" evidence="1">
    <location>
        <begin position="97"/>
        <end position="115"/>
    </location>
</feature>
<evidence type="ECO:0000313" key="3">
    <source>
        <dbReference type="Proteomes" id="UP001157186"/>
    </source>
</evidence>
<feature type="transmembrane region" description="Helical" evidence="1">
    <location>
        <begin position="6"/>
        <end position="27"/>
    </location>
</feature>
<feature type="transmembrane region" description="Helical" evidence="1">
    <location>
        <begin position="39"/>
        <end position="61"/>
    </location>
</feature>
<keyword evidence="1" id="KW-0472">Membrane</keyword>
<feature type="transmembrane region" description="Helical" evidence="1">
    <location>
        <begin position="67"/>
        <end position="85"/>
    </location>
</feature>
<keyword evidence="1" id="KW-1133">Transmembrane helix</keyword>
<evidence type="ECO:0000313" key="2">
    <source>
        <dbReference type="EMBL" id="GLX79965.1"/>
    </source>
</evidence>
<dbReference type="Proteomes" id="UP001157186">
    <property type="component" value="Unassembled WGS sequence"/>
</dbReference>
<sequence>MLLKHLHMTVALISVAFFTLRFAWTLVDSSLLTKKWVKVTPHLVDTLLLVLGVIMMVKLALNPFEQLWLGEKLLAVLAYIFTGYYTLKLARNRMMQILGYLGAIGWVLLIVRLAITKQALLFVG</sequence>
<gene>
    <name evidence="2" type="ORF">tinsulaeT_33050</name>
</gene>
<dbReference type="Pfam" id="PF04247">
    <property type="entry name" value="SirB"/>
    <property type="match status" value="1"/>
</dbReference>
<keyword evidence="3" id="KW-1185">Reference proteome</keyword>
<reference evidence="2 3" key="1">
    <citation type="submission" date="2023-03" db="EMBL/GenBank/DDBJ databases">
        <title>Draft genome sequence of Thalassotalea insulae KCTC 62186T.</title>
        <authorList>
            <person name="Sawabe T."/>
        </authorList>
    </citation>
    <scope>NUCLEOTIDE SEQUENCE [LARGE SCALE GENOMIC DNA]</scope>
    <source>
        <strain evidence="2 3">KCTC 62186</strain>
    </source>
</reference>
<accession>A0ABQ6GVL1</accession>
<dbReference type="PANTHER" id="PTHR39594:SF1">
    <property type="entry name" value="PROTEIN YCHQ"/>
    <property type="match status" value="1"/>
</dbReference>
<organism evidence="2 3">
    <name type="scientific">Thalassotalea insulae</name>
    <dbReference type="NCBI Taxonomy" id="2056778"/>
    <lineage>
        <taxon>Bacteria</taxon>
        <taxon>Pseudomonadati</taxon>
        <taxon>Pseudomonadota</taxon>
        <taxon>Gammaproteobacteria</taxon>
        <taxon>Alteromonadales</taxon>
        <taxon>Colwelliaceae</taxon>
        <taxon>Thalassotalea</taxon>
    </lineage>
</organism>
<dbReference type="PANTHER" id="PTHR39594">
    <property type="entry name" value="PROTEIN YCHQ"/>
    <property type="match status" value="1"/>
</dbReference>
<dbReference type="EMBL" id="BSST01000001">
    <property type="protein sequence ID" value="GLX79965.1"/>
    <property type="molecule type" value="Genomic_DNA"/>
</dbReference>
<name>A0ABQ6GVL1_9GAMM</name>
<dbReference type="PIRSF" id="PIRSF005610">
    <property type="entry name" value="SirB"/>
    <property type="match status" value="1"/>
</dbReference>
<evidence type="ECO:0000256" key="1">
    <source>
        <dbReference type="SAM" id="Phobius"/>
    </source>
</evidence>
<protein>
    <submittedName>
        <fullName evidence="2">SirB family protein</fullName>
    </submittedName>
</protein>
<dbReference type="RefSeq" id="WP_284245917.1">
    <property type="nucleotide sequence ID" value="NZ_BSST01000001.1"/>
</dbReference>
<dbReference type="InterPro" id="IPR007360">
    <property type="entry name" value="SirB"/>
</dbReference>